<dbReference type="GO" id="GO:0006950">
    <property type="term" value="P:response to stress"/>
    <property type="evidence" value="ECO:0007669"/>
    <property type="project" value="TreeGrafter"/>
</dbReference>
<evidence type="ECO:0000259" key="2">
    <source>
        <dbReference type="PROSITE" id="PS51186"/>
    </source>
</evidence>
<sequence length="315" mass="35288">MQSTDEDALRRAEAVRQFNRFYLKHLGALHARLPRSEFSLTEIRILYELSRGHAQTAAALARDLSLDTGYLSRILAGFEKRNLISRRPSATDARQSLLALTDDGHAHFAPLDAAVIGSVHASLAPLAPTEQEELVAAMRIVERLLRRRKAEGNVALRAPRAGEYGWLVYRQAQWFANEYGWGPHFEAALAESVAVFAQKQGAARETGWIAEQDGNAVGSAFVVAAGHSVARVRLLFVEPYVRRLGIGSQLLDECVRFAERAGYEMLDLTLTDSLGDAKRLAGRRGFRYEHSAREERFGRELIVERWVRELTPTQH</sequence>
<reference evidence="4" key="1">
    <citation type="submission" date="2016-10" db="EMBL/GenBank/DDBJ databases">
        <authorList>
            <person name="Varghese N."/>
            <person name="Submissions S."/>
        </authorList>
    </citation>
    <scope>NUCLEOTIDE SEQUENCE [LARGE SCALE GENOMIC DNA]</scope>
    <source>
        <strain evidence="4">LMG 26416</strain>
    </source>
</reference>
<dbReference type="SMART" id="SM00347">
    <property type="entry name" value="HTH_MARR"/>
    <property type="match status" value="1"/>
</dbReference>
<evidence type="ECO:0000259" key="1">
    <source>
        <dbReference type="PROSITE" id="PS50995"/>
    </source>
</evidence>
<name>A0A1H7HUR2_9BURK</name>
<evidence type="ECO:0000313" key="3">
    <source>
        <dbReference type="EMBL" id="SEK54021.1"/>
    </source>
</evidence>
<dbReference type="GO" id="GO:0003677">
    <property type="term" value="F:DNA binding"/>
    <property type="evidence" value="ECO:0007669"/>
    <property type="project" value="UniProtKB-KW"/>
</dbReference>
<protein>
    <submittedName>
        <fullName evidence="3">DNA-binding transcriptional regulator, MarR family</fullName>
    </submittedName>
</protein>
<dbReference type="PANTHER" id="PTHR33164:SF89">
    <property type="entry name" value="MARR FAMILY REGULATORY PROTEIN"/>
    <property type="match status" value="1"/>
</dbReference>
<dbReference type="GO" id="GO:0016747">
    <property type="term" value="F:acyltransferase activity, transferring groups other than amino-acyl groups"/>
    <property type="evidence" value="ECO:0007669"/>
    <property type="project" value="InterPro"/>
</dbReference>
<dbReference type="InterPro" id="IPR016181">
    <property type="entry name" value="Acyl_CoA_acyltransferase"/>
</dbReference>
<dbReference type="Pfam" id="PF01047">
    <property type="entry name" value="MarR"/>
    <property type="match status" value="1"/>
</dbReference>
<accession>A0A1H7HUR2</accession>
<dbReference type="InterPro" id="IPR036390">
    <property type="entry name" value="WH_DNA-bd_sf"/>
</dbReference>
<dbReference type="PROSITE" id="PS51186">
    <property type="entry name" value="GNAT"/>
    <property type="match status" value="1"/>
</dbReference>
<keyword evidence="4" id="KW-1185">Reference proteome</keyword>
<keyword evidence="3" id="KW-0238">DNA-binding</keyword>
<dbReference type="Proteomes" id="UP000199120">
    <property type="component" value="Unassembled WGS sequence"/>
</dbReference>
<feature type="domain" description="HTH marR-type" evidence="1">
    <location>
        <begin position="11"/>
        <end position="146"/>
    </location>
</feature>
<dbReference type="STRING" id="416943.SAMN05445871_3251"/>
<dbReference type="SUPFAM" id="SSF46785">
    <property type="entry name" value="Winged helix' DNA-binding domain"/>
    <property type="match status" value="1"/>
</dbReference>
<dbReference type="GO" id="GO:0003700">
    <property type="term" value="F:DNA-binding transcription factor activity"/>
    <property type="evidence" value="ECO:0007669"/>
    <property type="project" value="InterPro"/>
</dbReference>
<dbReference type="RefSeq" id="WP_090546496.1">
    <property type="nucleotide sequence ID" value="NZ_FNSR01000001.1"/>
</dbReference>
<organism evidence="3 4">
    <name type="scientific">Paraburkholderia caballeronis</name>
    <dbReference type="NCBI Taxonomy" id="416943"/>
    <lineage>
        <taxon>Bacteria</taxon>
        <taxon>Pseudomonadati</taxon>
        <taxon>Pseudomonadota</taxon>
        <taxon>Betaproteobacteria</taxon>
        <taxon>Burkholderiales</taxon>
        <taxon>Burkholderiaceae</taxon>
        <taxon>Paraburkholderia</taxon>
    </lineage>
</organism>
<dbReference type="PROSITE" id="PS50995">
    <property type="entry name" value="HTH_MARR_2"/>
    <property type="match status" value="1"/>
</dbReference>
<gene>
    <name evidence="3" type="ORF">SAMN05192542_102430</name>
</gene>
<dbReference type="SUPFAM" id="SSF55729">
    <property type="entry name" value="Acyl-CoA N-acyltransferases (Nat)"/>
    <property type="match status" value="1"/>
</dbReference>
<dbReference type="InterPro" id="IPR000182">
    <property type="entry name" value="GNAT_dom"/>
</dbReference>
<dbReference type="CDD" id="cd04301">
    <property type="entry name" value="NAT_SF"/>
    <property type="match status" value="1"/>
</dbReference>
<dbReference type="PANTHER" id="PTHR33164">
    <property type="entry name" value="TRANSCRIPTIONAL REGULATOR, MARR FAMILY"/>
    <property type="match status" value="1"/>
</dbReference>
<dbReference type="InterPro" id="IPR000835">
    <property type="entry name" value="HTH_MarR-typ"/>
</dbReference>
<dbReference type="InterPro" id="IPR036388">
    <property type="entry name" value="WH-like_DNA-bd_sf"/>
</dbReference>
<evidence type="ECO:0000313" key="4">
    <source>
        <dbReference type="Proteomes" id="UP000199120"/>
    </source>
</evidence>
<dbReference type="Gene3D" id="3.40.630.30">
    <property type="match status" value="1"/>
</dbReference>
<dbReference type="OrthoDB" id="273614at2"/>
<feature type="domain" description="N-acetyltransferase" evidence="2">
    <location>
        <begin position="167"/>
        <end position="308"/>
    </location>
</feature>
<dbReference type="Gene3D" id="1.10.10.10">
    <property type="entry name" value="Winged helix-like DNA-binding domain superfamily/Winged helix DNA-binding domain"/>
    <property type="match status" value="1"/>
</dbReference>
<dbReference type="InterPro" id="IPR039422">
    <property type="entry name" value="MarR/SlyA-like"/>
</dbReference>
<dbReference type="AlphaFoldDB" id="A0A1H7HUR2"/>
<dbReference type="Pfam" id="PF00583">
    <property type="entry name" value="Acetyltransf_1"/>
    <property type="match status" value="1"/>
</dbReference>
<dbReference type="EMBL" id="FOAJ01000002">
    <property type="protein sequence ID" value="SEK54021.1"/>
    <property type="molecule type" value="Genomic_DNA"/>
</dbReference>
<proteinExistence type="predicted"/>